<gene>
    <name evidence="2" type="ORF">BDK51DRAFT_34597</name>
</gene>
<name>A0A4P9WS28_9FUNG</name>
<sequence>MSTLSPSPPPDIAPSEYPSLTSATHPDVLGNIKDLANASVVRSAGATKAISTGGYHDSVNDVKSTLINHIKECADNQAAKHQIASAQGEAVDNQVAAAQAAAAKDQLPVSQPEAADYQACPRGHPGGNKHTKTTVPILQYTRMSRQVASWEA</sequence>
<dbReference type="Proteomes" id="UP000269721">
    <property type="component" value="Unassembled WGS sequence"/>
</dbReference>
<reference evidence="3" key="1">
    <citation type="journal article" date="2018" name="Nat. Microbiol.">
        <title>Leveraging single-cell genomics to expand the fungal tree of life.</title>
        <authorList>
            <person name="Ahrendt S.R."/>
            <person name="Quandt C.A."/>
            <person name="Ciobanu D."/>
            <person name="Clum A."/>
            <person name="Salamov A."/>
            <person name="Andreopoulos B."/>
            <person name="Cheng J.F."/>
            <person name="Woyke T."/>
            <person name="Pelin A."/>
            <person name="Henrissat B."/>
            <person name="Reynolds N.K."/>
            <person name="Benny G.L."/>
            <person name="Smith M.E."/>
            <person name="James T.Y."/>
            <person name="Grigoriev I.V."/>
        </authorList>
    </citation>
    <scope>NUCLEOTIDE SEQUENCE [LARGE SCALE GENOMIC DNA]</scope>
</reference>
<dbReference type="EMBL" id="KZ993827">
    <property type="protein sequence ID" value="RKO94738.1"/>
    <property type="molecule type" value="Genomic_DNA"/>
</dbReference>
<evidence type="ECO:0000256" key="1">
    <source>
        <dbReference type="SAM" id="MobiDB-lite"/>
    </source>
</evidence>
<feature type="compositionally biased region" description="Pro residues" evidence="1">
    <location>
        <begin position="1"/>
        <end position="12"/>
    </location>
</feature>
<dbReference type="AlphaFoldDB" id="A0A4P9WS28"/>
<proteinExistence type="predicted"/>
<feature type="region of interest" description="Disordered" evidence="1">
    <location>
        <begin position="1"/>
        <end position="21"/>
    </location>
</feature>
<evidence type="ECO:0000313" key="2">
    <source>
        <dbReference type="EMBL" id="RKO94738.1"/>
    </source>
</evidence>
<evidence type="ECO:0000313" key="3">
    <source>
        <dbReference type="Proteomes" id="UP000269721"/>
    </source>
</evidence>
<keyword evidence="3" id="KW-1185">Reference proteome</keyword>
<accession>A0A4P9WS28</accession>
<protein>
    <submittedName>
        <fullName evidence="2">Uncharacterized protein</fullName>
    </submittedName>
</protein>
<organism evidence="2 3">
    <name type="scientific">Blyttiomyces helicus</name>
    <dbReference type="NCBI Taxonomy" id="388810"/>
    <lineage>
        <taxon>Eukaryota</taxon>
        <taxon>Fungi</taxon>
        <taxon>Fungi incertae sedis</taxon>
        <taxon>Chytridiomycota</taxon>
        <taxon>Chytridiomycota incertae sedis</taxon>
        <taxon>Chytridiomycetes</taxon>
        <taxon>Chytridiomycetes incertae sedis</taxon>
        <taxon>Blyttiomyces</taxon>
    </lineage>
</organism>